<dbReference type="SUPFAM" id="SSF51306">
    <property type="entry name" value="LexA/Signal peptidase"/>
    <property type="match status" value="1"/>
</dbReference>
<dbReference type="PRINTS" id="PR00727">
    <property type="entry name" value="LEADERPTASE"/>
</dbReference>
<evidence type="ECO:0000259" key="9">
    <source>
        <dbReference type="Pfam" id="PF10502"/>
    </source>
</evidence>
<dbReference type="PROSITE" id="PS00760">
    <property type="entry name" value="SPASE_I_2"/>
    <property type="match status" value="1"/>
</dbReference>
<dbReference type="RefSeq" id="WP_089524858.1">
    <property type="nucleotide sequence ID" value="NZ_NMUQ01000002.1"/>
</dbReference>
<protein>
    <recommendedName>
        <fullName evidence="4 7">Signal peptidase I</fullName>
        <ecNumber evidence="4 7">3.4.21.89</ecNumber>
    </recommendedName>
</protein>
<evidence type="ECO:0000256" key="7">
    <source>
        <dbReference type="RuleBase" id="RU362042"/>
    </source>
</evidence>
<comment type="catalytic activity">
    <reaction evidence="1 7">
        <text>Cleavage of hydrophobic, N-terminal signal or leader sequences from secreted and periplasmic proteins.</text>
        <dbReference type="EC" id="3.4.21.89"/>
    </reaction>
</comment>
<name>A0A229NWD0_9BACL</name>
<organism evidence="10 11">
    <name type="scientific">Paenibacillus herberti</name>
    <dbReference type="NCBI Taxonomy" id="1619309"/>
    <lineage>
        <taxon>Bacteria</taxon>
        <taxon>Bacillati</taxon>
        <taxon>Bacillota</taxon>
        <taxon>Bacilli</taxon>
        <taxon>Bacillales</taxon>
        <taxon>Paenibacillaceae</taxon>
        <taxon>Paenibacillus</taxon>
    </lineage>
</organism>
<evidence type="ECO:0000256" key="8">
    <source>
        <dbReference type="SAM" id="MobiDB-lite"/>
    </source>
</evidence>
<dbReference type="GO" id="GO:0009003">
    <property type="term" value="F:signal peptidase activity"/>
    <property type="evidence" value="ECO:0007669"/>
    <property type="project" value="UniProtKB-EC"/>
</dbReference>
<dbReference type="GO" id="GO:0006465">
    <property type="term" value="P:signal peptide processing"/>
    <property type="evidence" value="ECO:0007669"/>
    <property type="project" value="InterPro"/>
</dbReference>
<sequence>MTNSLAEEVAGMEMEQSPGQSGKGQSNLWRPNWQRELFALMRMIVIAVAVVLLLNRFVLNLSVVEGSSMRPSLEDGDWLLISRLAGSMLPIHRNDVIIIRDPNPLAGSSGYLVKRVIGLPGDVVELKKGQLLRNGDTVDEPYVGLQPAAENFRPITVEPGHLFVMGDNRQWRASRDSRAFGTIEEKAITGRAEVVLWPLDRTGRL</sequence>
<keyword evidence="5 7" id="KW-0378">Hydrolase</keyword>
<dbReference type="Pfam" id="PF10502">
    <property type="entry name" value="Peptidase_S26"/>
    <property type="match status" value="1"/>
</dbReference>
<dbReference type="Proteomes" id="UP000215145">
    <property type="component" value="Unassembled WGS sequence"/>
</dbReference>
<evidence type="ECO:0000256" key="3">
    <source>
        <dbReference type="ARBA" id="ARBA00009370"/>
    </source>
</evidence>
<evidence type="ECO:0000313" key="11">
    <source>
        <dbReference type="Proteomes" id="UP000215145"/>
    </source>
</evidence>
<evidence type="ECO:0000256" key="6">
    <source>
        <dbReference type="PIRSR" id="PIRSR600223-1"/>
    </source>
</evidence>
<evidence type="ECO:0000256" key="2">
    <source>
        <dbReference type="ARBA" id="ARBA00004401"/>
    </source>
</evidence>
<keyword evidence="7" id="KW-0645">Protease</keyword>
<accession>A0A229NWD0</accession>
<proteinExistence type="inferred from homology"/>
<evidence type="ECO:0000256" key="4">
    <source>
        <dbReference type="ARBA" id="ARBA00013208"/>
    </source>
</evidence>
<evidence type="ECO:0000313" key="10">
    <source>
        <dbReference type="EMBL" id="OXM14035.1"/>
    </source>
</evidence>
<evidence type="ECO:0000256" key="5">
    <source>
        <dbReference type="ARBA" id="ARBA00022801"/>
    </source>
</evidence>
<comment type="caution">
    <text evidence="10">The sequence shown here is derived from an EMBL/GenBank/DDBJ whole genome shotgun (WGS) entry which is preliminary data.</text>
</comment>
<feature type="active site" evidence="6">
    <location>
        <position position="114"/>
    </location>
</feature>
<dbReference type="PANTHER" id="PTHR43390">
    <property type="entry name" value="SIGNAL PEPTIDASE I"/>
    <property type="match status" value="1"/>
</dbReference>
<keyword evidence="7" id="KW-0812">Transmembrane</keyword>
<keyword evidence="7" id="KW-0472">Membrane</keyword>
<gene>
    <name evidence="10" type="primary">lepB</name>
    <name evidence="10" type="ORF">CGZ75_13660</name>
</gene>
<reference evidence="10 11" key="1">
    <citation type="submission" date="2017-07" db="EMBL/GenBank/DDBJ databases">
        <title>Paenibacillus herberti R33 genome sequencing and assembly.</title>
        <authorList>
            <person name="Su W."/>
        </authorList>
    </citation>
    <scope>NUCLEOTIDE SEQUENCE [LARGE SCALE GENOMIC DNA]</scope>
    <source>
        <strain evidence="10 11">R33</strain>
    </source>
</reference>
<comment type="subcellular location">
    <subcellularLocation>
        <location evidence="2">Cell membrane</location>
        <topology evidence="2">Single-pass type II membrane protein</topology>
    </subcellularLocation>
    <subcellularLocation>
        <location evidence="7">Membrane</location>
        <topology evidence="7">Single-pass type II membrane protein</topology>
    </subcellularLocation>
</comment>
<dbReference type="InterPro" id="IPR019533">
    <property type="entry name" value="Peptidase_S26"/>
</dbReference>
<feature type="region of interest" description="Disordered" evidence="8">
    <location>
        <begin position="1"/>
        <end position="27"/>
    </location>
</feature>
<dbReference type="AlphaFoldDB" id="A0A229NWD0"/>
<dbReference type="GO" id="GO:0005886">
    <property type="term" value="C:plasma membrane"/>
    <property type="evidence" value="ECO:0007669"/>
    <property type="project" value="UniProtKB-SubCell"/>
</dbReference>
<dbReference type="Gene3D" id="2.10.109.10">
    <property type="entry name" value="Umud Fragment, subunit A"/>
    <property type="match status" value="1"/>
</dbReference>
<dbReference type="GO" id="GO:0004252">
    <property type="term" value="F:serine-type endopeptidase activity"/>
    <property type="evidence" value="ECO:0007669"/>
    <property type="project" value="InterPro"/>
</dbReference>
<feature type="transmembrane region" description="Helical" evidence="7">
    <location>
        <begin position="37"/>
        <end position="59"/>
    </location>
</feature>
<dbReference type="InterPro" id="IPR019757">
    <property type="entry name" value="Pept_S26A_signal_pept_1_Lys-AS"/>
</dbReference>
<feature type="active site" evidence="6">
    <location>
        <position position="68"/>
    </location>
</feature>
<dbReference type="NCBIfam" id="TIGR02227">
    <property type="entry name" value="sigpep_I_bact"/>
    <property type="match status" value="1"/>
</dbReference>
<feature type="domain" description="Peptidase S26" evidence="9">
    <location>
        <begin position="39"/>
        <end position="197"/>
    </location>
</feature>
<dbReference type="EC" id="3.4.21.89" evidence="4 7"/>
<feature type="compositionally biased region" description="Polar residues" evidence="8">
    <location>
        <begin position="17"/>
        <end position="27"/>
    </location>
</feature>
<keyword evidence="7" id="KW-1133">Transmembrane helix</keyword>
<keyword evidence="11" id="KW-1185">Reference proteome</keyword>
<comment type="similarity">
    <text evidence="3 7">Belongs to the peptidase S26 family.</text>
</comment>
<dbReference type="CDD" id="cd06530">
    <property type="entry name" value="S26_SPase_I"/>
    <property type="match status" value="1"/>
</dbReference>
<dbReference type="InterPro" id="IPR036286">
    <property type="entry name" value="LexA/Signal_pep-like_sf"/>
</dbReference>
<dbReference type="InterPro" id="IPR000223">
    <property type="entry name" value="Pept_S26A_signal_pept_1"/>
</dbReference>
<dbReference type="PANTHER" id="PTHR43390:SF1">
    <property type="entry name" value="CHLOROPLAST PROCESSING PEPTIDASE"/>
    <property type="match status" value="1"/>
</dbReference>
<dbReference type="EMBL" id="NMUQ01000002">
    <property type="protein sequence ID" value="OXM14035.1"/>
    <property type="molecule type" value="Genomic_DNA"/>
</dbReference>
<dbReference type="OrthoDB" id="9802919at2"/>
<evidence type="ECO:0000256" key="1">
    <source>
        <dbReference type="ARBA" id="ARBA00000677"/>
    </source>
</evidence>